<dbReference type="EMBL" id="JAKELL010000019">
    <property type="protein sequence ID" value="KAH8993201.1"/>
    <property type="molecule type" value="Genomic_DNA"/>
</dbReference>
<reference evidence="2" key="1">
    <citation type="submission" date="2022-01" db="EMBL/GenBank/DDBJ databases">
        <title>Comparative genomics reveals a dynamic genome evolution in the ectomycorrhizal milk-cap (Lactarius) mushrooms.</title>
        <authorList>
            <consortium name="DOE Joint Genome Institute"/>
            <person name="Lebreton A."/>
            <person name="Tang N."/>
            <person name="Kuo A."/>
            <person name="LaButti K."/>
            <person name="Drula E."/>
            <person name="Barry K."/>
            <person name="Clum A."/>
            <person name="Lipzen A."/>
            <person name="Mousain D."/>
            <person name="Ng V."/>
            <person name="Wang R."/>
            <person name="Wang X."/>
            <person name="Dai Y."/>
            <person name="Henrissat B."/>
            <person name="Grigoriev I.V."/>
            <person name="Guerin-Laguette A."/>
            <person name="Yu F."/>
            <person name="Martin F.M."/>
        </authorList>
    </citation>
    <scope>NUCLEOTIDE SEQUENCE</scope>
    <source>
        <strain evidence="2">QP</strain>
    </source>
</reference>
<comment type="caution">
    <text evidence="2">The sequence shown here is derived from an EMBL/GenBank/DDBJ whole genome shotgun (WGS) entry which is preliminary data.</text>
</comment>
<sequence>MNSPDRHHSSRHHCDRDHRTHSHAQSPSPHQHGLPKKHHCSHSLQGSSSDQPEKHSRGNPRCIKHERSEFFPSGACLCGSICAICLGCHKHSCARCKGPKLWDGSTTCTRKNQQGKLVATNGYPICFNWQVPQGCSSSSHPDQHRCSRCGKCQSATYRGPLSHRGHKGDCRGGYKTILIKVKLITHLQRRI</sequence>
<organism evidence="2 3">
    <name type="scientific">Lactarius akahatsu</name>
    <dbReference type="NCBI Taxonomy" id="416441"/>
    <lineage>
        <taxon>Eukaryota</taxon>
        <taxon>Fungi</taxon>
        <taxon>Dikarya</taxon>
        <taxon>Basidiomycota</taxon>
        <taxon>Agaricomycotina</taxon>
        <taxon>Agaricomycetes</taxon>
        <taxon>Russulales</taxon>
        <taxon>Russulaceae</taxon>
        <taxon>Lactarius</taxon>
    </lineage>
</organism>
<feature type="compositionally biased region" description="Basic and acidic residues" evidence="1">
    <location>
        <begin position="1"/>
        <end position="18"/>
    </location>
</feature>
<name>A0AAD4Q8W9_9AGAM</name>
<protein>
    <submittedName>
        <fullName evidence="2">Uncharacterized protein</fullName>
    </submittedName>
</protein>
<dbReference type="AlphaFoldDB" id="A0AAD4Q8W9"/>
<gene>
    <name evidence="2" type="ORF">EDB92DRAFT_1796615</name>
</gene>
<evidence type="ECO:0000256" key="1">
    <source>
        <dbReference type="SAM" id="MobiDB-lite"/>
    </source>
</evidence>
<feature type="compositionally biased region" description="Low complexity" evidence="1">
    <location>
        <begin position="23"/>
        <end position="32"/>
    </location>
</feature>
<proteinExistence type="predicted"/>
<dbReference type="Proteomes" id="UP001201163">
    <property type="component" value="Unassembled WGS sequence"/>
</dbReference>
<evidence type="ECO:0000313" key="2">
    <source>
        <dbReference type="EMBL" id="KAH8993201.1"/>
    </source>
</evidence>
<keyword evidence="3" id="KW-1185">Reference proteome</keyword>
<evidence type="ECO:0000313" key="3">
    <source>
        <dbReference type="Proteomes" id="UP001201163"/>
    </source>
</evidence>
<feature type="region of interest" description="Disordered" evidence="1">
    <location>
        <begin position="1"/>
        <end position="60"/>
    </location>
</feature>
<accession>A0AAD4Q8W9</accession>